<comment type="similarity">
    <text evidence="2">Belongs to the GSP M family.</text>
</comment>
<comment type="caution">
    <text evidence="11">The sequence shown here is derived from an EMBL/GenBank/DDBJ whole genome shotgun (WGS) entry which is preliminary data.</text>
</comment>
<sequence>MKAPVLLTRPSPALDSAAAWYAGRSRREQVMLAFLGGLLIVAALWLLVLRPLLDMRAASVARIAAYEEVMVRVRTGGPPGTSVAALDGPLQTAIPIQAATFGIVPTVAMEGQTAAVTVSEGRYDSLIPWLAALESSGAVLSSVELQRGSQPGAVNATLRVERP</sequence>
<dbReference type="EMBL" id="NCEB01000043">
    <property type="protein sequence ID" value="OYX30504.1"/>
    <property type="molecule type" value="Genomic_DNA"/>
</dbReference>
<dbReference type="InterPro" id="IPR023229">
    <property type="entry name" value="T2SS_M_periplasmic_sf"/>
</dbReference>
<evidence type="ECO:0000256" key="2">
    <source>
        <dbReference type="ARBA" id="ARBA00010637"/>
    </source>
</evidence>
<dbReference type="Gene3D" id="3.30.1360.100">
    <property type="entry name" value="General secretion pathway protein M, EpsM"/>
    <property type="match status" value="1"/>
</dbReference>
<dbReference type="GO" id="GO:0005886">
    <property type="term" value="C:plasma membrane"/>
    <property type="evidence" value="ECO:0007669"/>
    <property type="project" value="UniProtKB-SubCell"/>
</dbReference>
<evidence type="ECO:0000256" key="9">
    <source>
        <dbReference type="ARBA" id="ARBA00023136"/>
    </source>
</evidence>
<evidence type="ECO:0000256" key="6">
    <source>
        <dbReference type="ARBA" id="ARBA00022692"/>
    </source>
</evidence>
<organism evidence="11 12">
    <name type="scientific">Brevundimonas subvibrioides</name>
    <dbReference type="NCBI Taxonomy" id="74313"/>
    <lineage>
        <taxon>Bacteria</taxon>
        <taxon>Pseudomonadati</taxon>
        <taxon>Pseudomonadota</taxon>
        <taxon>Alphaproteobacteria</taxon>
        <taxon>Caulobacterales</taxon>
        <taxon>Caulobacteraceae</taxon>
        <taxon>Brevundimonas</taxon>
    </lineage>
</organism>
<dbReference type="InterPro" id="IPR007690">
    <property type="entry name" value="T2SS_GspM"/>
</dbReference>
<dbReference type="Proteomes" id="UP000215595">
    <property type="component" value="Unassembled WGS sequence"/>
</dbReference>
<evidence type="ECO:0000256" key="5">
    <source>
        <dbReference type="ARBA" id="ARBA00022519"/>
    </source>
</evidence>
<gene>
    <name evidence="11" type="ORF">B7Z01_14335</name>
</gene>
<feature type="transmembrane region" description="Helical" evidence="10">
    <location>
        <begin position="30"/>
        <end position="49"/>
    </location>
</feature>
<keyword evidence="6 10" id="KW-0812">Transmembrane</keyword>
<evidence type="ECO:0000256" key="7">
    <source>
        <dbReference type="ARBA" id="ARBA00022927"/>
    </source>
</evidence>
<keyword evidence="7" id="KW-0653">Protein transport</keyword>
<dbReference type="SUPFAM" id="SSF103054">
    <property type="entry name" value="General secretion pathway protein M, EpsM"/>
    <property type="match status" value="1"/>
</dbReference>
<evidence type="ECO:0000256" key="1">
    <source>
        <dbReference type="ARBA" id="ARBA00004377"/>
    </source>
</evidence>
<reference evidence="11 12" key="1">
    <citation type="submission" date="2017-03" db="EMBL/GenBank/DDBJ databases">
        <title>Lifting the veil on microbial sulfur biogeochemistry in mining wastewaters.</title>
        <authorList>
            <person name="Kantor R.S."/>
            <person name="Colenbrander Nelson T."/>
            <person name="Marshall S."/>
            <person name="Bennett D."/>
            <person name="Apte S."/>
            <person name="Camacho D."/>
            <person name="Thomas B.C."/>
            <person name="Warren L.A."/>
            <person name="Banfield J.F."/>
        </authorList>
    </citation>
    <scope>NUCLEOTIDE SEQUENCE [LARGE SCALE GENOMIC DNA]</scope>
    <source>
        <strain evidence="11">32-69-9</strain>
    </source>
</reference>
<keyword evidence="4" id="KW-1003">Cell membrane</keyword>
<keyword evidence="3" id="KW-0813">Transport</keyword>
<evidence type="ECO:0000313" key="12">
    <source>
        <dbReference type="Proteomes" id="UP000215595"/>
    </source>
</evidence>
<dbReference type="Pfam" id="PF04612">
    <property type="entry name" value="T2SSM"/>
    <property type="match status" value="1"/>
</dbReference>
<evidence type="ECO:0008006" key="13">
    <source>
        <dbReference type="Google" id="ProtNLM"/>
    </source>
</evidence>
<comment type="subcellular location">
    <subcellularLocation>
        <location evidence="1">Cell inner membrane</location>
        <topology evidence="1">Single-pass membrane protein</topology>
    </subcellularLocation>
</comment>
<keyword evidence="9 10" id="KW-0472">Membrane</keyword>
<evidence type="ECO:0000256" key="8">
    <source>
        <dbReference type="ARBA" id="ARBA00022989"/>
    </source>
</evidence>
<protein>
    <recommendedName>
        <fullName evidence="13">General secretion pathway M protein</fullName>
    </recommendedName>
</protein>
<keyword evidence="5" id="KW-0997">Cell inner membrane</keyword>
<accession>A0A258FET9</accession>
<evidence type="ECO:0000256" key="4">
    <source>
        <dbReference type="ARBA" id="ARBA00022475"/>
    </source>
</evidence>
<evidence type="ECO:0000256" key="3">
    <source>
        <dbReference type="ARBA" id="ARBA00022448"/>
    </source>
</evidence>
<dbReference type="GO" id="GO:0015628">
    <property type="term" value="P:protein secretion by the type II secretion system"/>
    <property type="evidence" value="ECO:0007669"/>
    <property type="project" value="InterPro"/>
</dbReference>
<evidence type="ECO:0000313" key="11">
    <source>
        <dbReference type="EMBL" id="OYX30504.1"/>
    </source>
</evidence>
<keyword evidence="8 10" id="KW-1133">Transmembrane helix</keyword>
<proteinExistence type="inferred from homology"/>
<dbReference type="GO" id="GO:0015627">
    <property type="term" value="C:type II protein secretion system complex"/>
    <property type="evidence" value="ECO:0007669"/>
    <property type="project" value="InterPro"/>
</dbReference>
<evidence type="ECO:0000256" key="10">
    <source>
        <dbReference type="SAM" id="Phobius"/>
    </source>
</evidence>
<name>A0A258FET9_9CAUL</name>
<dbReference type="AlphaFoldDB" id="A0A258FET9"/>